<accession>A0AAW6PG36</accession>
<dbReference type="AlphaFoldDB" id="A0AAW6PG36"/>
<dbReference type="RefSeq" id="WP_152623796.1">
    <property type="nucleotide sequence ID" value="NZ_CP113096.1"/>
</dbReference>
<gene>
    <name evidence="1" type="ORF">P3W55_28010</name>
</gene>
<comment type="caution">
    <text evidence="1">The sequence shown here is derived from an EMBL/GenBank/DDBJ whole genome shotgun (WGS) entry which is preliminary data.</text>
</comment>
<organism evidence="1 2">
    <name type="scientific">Pseudomonas citronellolis</name>
    <dbReference type="NCBI Taxonomy" id="53408"/>
    <lineage>
        <taxon>Bacteria</taxon>
        <taxon>Pseudomonadati</taxon>
        <taxon>Pseudomonadota</taxon>
        <taxon>Gammaproteobacteria</taxon>
        <taxon>Pseudomonadales</taxon>
        <taxon>Pseudomonadaceae</taxon>
        <taxon>Pseudomonas</taxon>
    </lineage>
</organism>
<evidence type="ECO:0000313" key="2">
    <source>
        <dbReference type="Proteomes" id="UP001220662"/>
    </source>
</evidence>
<protein>
    <submittedName>
        <fullName evidence="1">Uncharacterized protein</fullName>
    </submittedName>
</protein>
<reference evidence="1" key="1">
    <citation type="submission" date="2023-03" db="EMBL/GenBank/DDBJ databases">
        <title>Draft assemblies of triclosan tolerant bacteria isolated from returned activated sludge.</title>
        <authorList>
            <person name="Van Hamelsveld S."/>
        </authorList>
    </citation>
    <scope>NUCLEOTIDE SEQUENCE</scope>
    <source>
        <strain evidence="1">GW210015_S63</strain>
    </source>
</reference>
<dbReference type="EMBL" id="JARJLR010000468">
    <property type="protein sequence ID" value="MDF3845569.1"/>
    <property type="molecule type" value="Genomic_DNA"/>
</dbReference>
<sequence>MGTRIHRRFPTEFVLPERLDFVGLYYDQKGYRVLVTEFAQEEAQKIEINFEDAPLAQRSMDEGSYLCTTWTADEVDGPVGPVVLVENSEFLDWFNGQSCGIYPRDQIKHVAILTQNEWVEVLCLKLPSIFRIVSI</sequence>
<name>A0AAW6PG36_9PSED</name>
<evidence type="ECO:0000313" key="1">
    <source>
        <dbReference type="EMBL" id="MDF3845569.1"/>
    </source>
</evidence>
<proteinExistence type="predicted"/>
<dbReference type="Proteomes" id="UP001220662">
    <property type="component" value="Unassembled WGS sequence"/>
</dbReference>